<evidence type="ECO:0000256" key="3">
    <source>
        <dbReference type="ARBA" id="ARBA00022723"/>
    </source>
</evidence>
<dbReference type="SMART" id="SM00829">
    <property type="entry name" value="PKS_ER"/>
    <property type="match status" value="1"/>
</dbReference>
<evidence type="ECO:0000256" key="4">
    <source>
        <dbReference type="ARBA" id="ARBA00022833"/>
    </source>
</evidence>
<dbReference type="SUPFAM" id="SSF51735">
    <property type="entry name" value="NAD(P)-binding Rossmann-fold domains"/>
    <property type="match status" value="1"/>
</dbReference>
<dbReference type="InterPro" id="IPR013149">
    <property type="entry name" value="ADH-like_C"/>
</dbReference>
<accession>A0A5N7DGV8</accession>
<dbReference type="SUPFAM" id="SSF50129">
    <property type="entry name" value="GroES-like"/>
    <property type="match status" value="1"/>
</dbReference>
<dbReference type="CDD" id="cd08297">
    <property type="entry name" value="CAD3"/>
    <property type="match status" value="1"/>
</dbReference>
<dbReference type="AlphaFoldDB" id="A0A5N6ICY9"/>
<dbReference type="GO" id="GO:0008270">
    <property type="term" value="F:zinc ion binding"/>
    <property type="evidence" value="ECO:0007669"/>
    <property type="project" value="InterPro"/>
</dbReference>
<evidence type="ECO:0000313" key="9">
    <source>
        <dbReference type="EMBL" id="KAE8405534.1"/>
    </source>
</evidence>
<evidence type="ECO:0000256" key="1">
    <source>
        <dbReference type="ARBA" id="ARBA00001947"/>
    </source>
</evidence>
<feature type="domain" description="Enoyl reductase (ER)" evidence="8">
    <location>
        <begin position="20"/>
        <end position="356"/>
    </location>
</feature>
<dbReference type="GO" id="GO:0005737">
    <property type="term" value="C:cytoplasm"/>
    <property type="evidence" value="ECO:0007669"/>
    <property type="project" value="TreeGrafter"/>
</dbReference>
<evidence type="ECO:0000256" key="5">
    <source>
        <dbReference type="ARBA" id="ARBA00023002"/>
    </source>
</evidence>
<evidence type="ECO:0000313" key="10">
    <source>
        <dbReference type="Proteomes" id="UP000325579"/>
    </source>
</evidence>
<dbReference type="Gene3D" id="3.90.180.10">
    <property type="entry name" value="Medium-chain alcohol dehydrogenases, catalytic domain"/>
    <property type="match status" value="1"/>
</dbReference>
<dbReference type="Gene3D" id="3.40.50.720">
    <property type="entry name" value="NAD(P)-binding Rossmann-like Domain"/>
    <property type="match status" value="1"/>
</dbReference>
<dbReference type="InterPro" id="IPR013154">
    <property type="entry name" value="ADH-like_N"/>
</dbReference>
<keyword evidence="6" id="KW-0520">NAD</keyword>
<accession>A0A5N6ICY9</accession>
<dbReference type="FunFam" id="3.40.50.720:FF:000039">
    <property type="entry name" value="Alcohol dehydrogenase AdhP"/>
    <property type="match status" value="1"/>
</dbReference>
<keyword evidence="4 7" id="KW-0862">Zinc</keyword>
<protein>
    <submittedName>
        <fullName evidence="9">Chaperonin 10-like protein</fullName>
    </submittedName>
</protein>
<sequence>MDPQLPIPEQCKAGVVSNNGPDYQLTVEDVPVPTPGPDQLLIKLNVTGLCYSDIHYMLEDLPLPRMRDYGVRSPGHEGAGVVVALGCDVNGWKLGDRAGIAPTWDTCMSCDLCSSELECHCSHAVPTGLKVSGTYQQYIVSPARYTTRIPNGVDDFSAGPIMCSGSTMFRALRESNLRTGQWAVIMGAGGGVGHMGVQIAKAMGLRVIGIDAGKDKKTLCLNLGCEAFIDQQKSTNLSQDVRNIADGKGAHGVLVTASAAAAYRVAPRMLRVGGVVVCVGMPAAGTAFAGDDPMYLILNNLKVVGSLTGSRQDTAGALSLAARGLLKPMYELFSLQELPNAVSQLRQGKVRGRCVVDFNV</sequence>
<gene>
    <name evidence="9" type="ORF">BDV37DRAFT_244752</name>
</gene>
<dbReference type="InterPro" id="IPR002328">
    <property type="entry name" value="ADH_Zn_CS"/>
</dbReference>
<name>A0A5N6ICY9_9EURO</name>
<evidence type="ECO:0000256" key="2">
    <source>
        <dbReference type="ARBA" id="ARBA00008072"/>
    </source>
</evidence>
<organism evidence="9 10">
    <name type="scientific">Aspergillus pseudonomiae</name>
    <dbReference type="NCBI Taxonomy" id="1506151"/>
    <lineage>
        <taxon>Eukaryota</taxon>
        <taxon>Fungi</taxon>
        <taxon>Dikarya</taxon>
        <taxon>Ascomycota</taxon>
        <taxon>Pezizomycotina</taxon>
        <taxon>Eurotiomycetes</taxon>
        <taxon>Eurotiomycetidae</taxon>
        <taxon>Eurotiales</taxon>
        <taxon>Aspergillaceae</taxon>
        <taxon>Aspergillus</taxon>
        <taxon>Aspergillus subgen. Circumdati</taxon>
    </lineage>
</organism>
<dbReference type="InterPro" id="IPR020843">
    <property type="entry name" value="ER"/>
</dbReference>
<dbReference type="OrthoDB" id="1879366at2759"/>
<evidence type="ECO:0000256" key="7">
    <source>
        <dbReference type="RuleBase" id="RU361277"/>
    </source>
</evidence>
<reference evidence="9 10" key="1">
    <citation type="submission" date="2019-04" db="EMBL/GenBank/DDBJ databases">
        <authorList>
            <consortium name="DOE Joint Genome Institute"/>
            <person name="Mondo S."/>
            <person name="Kjaerbolling I."/>
            <person name="Vesth T."/>
            <person name="Frisvad J.C."/>
            <person name="Nybo J.L."/>
            <person name="Theobald S."/>
            <person name="Kildgaard S."/>
            <person name="Isbrandt T."/>
            <person name="Kuo A."/>
            <person name="Sato A."/>
            <person name="Lyhne E.K."/>
            <person name="Kogle M.E."/>
            <person name="Wiebenga A."/>
            <person name="Kun R.S."/>
            <person name="Lubbers R.J."/>
            <person name="Makela M.R."/>
            <person name="Barry K."/>
            <person name="Chovatia M."/>
            <person name="Clum A."/>
            <person name="Daum C."/>
            <person name="Haridas S."/>
            <person name="He G."/>
            <person name="LaButti K."/>
            <person name="Lipzen A."/>
            <person name="Riley R."/>
            <person name="Salamov A."/>
            <person name="Simmons B.A."/>
            <person name="Magnuson J.K."/>
            <person name="Henrissat B."/>
            <person name="Mortensen U.H."/>
            <person name="Larsen T.O."/>
            <person name="Devries R.P."/>
            <person name="Grigoriev I.V."/>
            <person name="Machida M."/>
            <person name="Baker S.E."/>
            <person name="Andersen M.R."/>
            <person name="Cantor M.N."/>
            <person name="Hua S.X."/>
        </authorList>
    </citation>
    <scope>NUCLEOTIDE SEQUENCE [LARGE SCALE GENOMIC DNA]</scope>
    <source>
        <strain evidence="9 10">CBS 119388</strain>
    </source>
</reference>
<dbReference type="GeneID" id="43666274"/>
<evidence type="ECO:0000259" key="8">
    <source>
        <dbReference type="SMART" id="SM00829"/>
    </source>
</evidence>
<keyword evidence="5" id="KW-0560">Oxidoreductase</keyword>
<dbReference type="RefSeq" id="XP_031942853.1">
    <property type="nucleotide sequence ID" value="XM_032081583.1"/>
</dbReference>
<dbReference type="Proteomes" id="UP000325579">
    <property type="component" value="Unassembled WGS sequence"/>
</dbReference>
<dbReference type="EMBL" id="ML736759">
    <property type="protein sequence ID" value="KAE8405534.1"/>
    <property type="molecule type" value="Genomic_DNA"/>
</dbReference>
<dbReference type="InterPro" id="IPR036291">
    <property type="entry name" value="NAD(P)-bd_dom_sf"/>
</dbReference>
<dbReference type="InterPro" id="IPR011032">
    <property type="entry name" value="GroES-like_sf"/>
</dbReference>
<dbReference type="Pfam" id="PF00107">
    <property type="entry name" value="ADH_zinc_N"/>
    <property type="match status" value="1"/>
</dbReference>
<comment type="similarity">
    <text evidence="2 7">Belongs to the zinc-containing alcohol dehydrogenase family.</text>
</comment>
<keyword evidence="10" id="KW-1185">Reference proteome</keyword>
<comment type="cofactor">
    <cofactor evidence="1 7">
        <name>Zn(2+)</name>
        <dbReference type="ChEBI" id="CHEBI:29105"/>
    </cofactor>
</comment>
<proteinExistence type="inferred from homology"/>
<dbReference type="PANTHER" id="PTHR42940">
    <property type="entry name" value="ALCOHOL DEHYDROGENASE 1-RELATED"/>
    <property type="match status" value="1"/>
</dbReference>
<dbReference type="PROSITE" id="PS00059">
    <property type="entry name" value="ADH_ZINC"/>
    <property type="match status" value="1"/>
</dbReference>
<dbReference type="GO" id="GO:0004022">
    <property type="term" value="F:alcohol dehydrogenase (NAD+) activity"/>
    <property type="evidence" value="ECO:0007669"/>
    <property type="project" value="UniProtKB-ARBA"/>
</dbReference>
<evidence type="ECO:0000256" key="6">
    <source>
        <dbReference type="ARBA" id="ARBA00023027"/>
    </source>
</evidence>
<dbReference type="PANTHER" id="PTHR42940:SF1">
    <property type="entry name" value="ENOYL REDUCTASE (ER) DOMAIN-CONTAINING PROTEIN"/>
    <property type="match status" value="1"/>
</dbReference>
<dbReference type="Pfam" id="PF08240">
    <property type="entry name" value="ADH_N"/>
    <property type="match status" value="1"/>
</dbReference>
<keyword evidence="3 7" id="KW-0479">Metal-binding</keyword>